<dbReference type="PROSITE" id="PS51898">
    <property type="entry name" value="TYR_RECOMBINASE"/>
    <property type="match status" value="1"/>
</dbReference>
<evidence type="ECO:0000313" key="10">
    <source>
        <dbReference type="Proteomes" id="UP000309215"/>
    </source>
</evidence>
<evidence type="ECO:0000256" key="3">
    <source>
        <dbReference type="ARBA" id="ARBA00023125"/>
    </source>
</evidence>
<dbReference type="EMBL" id="SSMQ01000135">
    <property type="protein sequence ID" value="TKC92129.1"/>
    <property type="molecule type" value="Genomic_DNA"/>
</dbReference>
<accession>A0A4U1IEK1</accession>
<feature type="domain" description="Tyr recombinase" evidence="7">
    <location>
        <begin position="180"/>
        <end position="378"/>
    </location>
</feature>
<evidence type="ECO:0000256" key="5">
    <source>
        <dbReference type="PROSITE-ProRule" id="PRU01248"/>
    </source>
</evidence>
<dbReference type="AlphaFoldDB" id="A0A4U1IEK1"/>
<dbReference type="PROSITE" id="PS51900">
    <property type="entry name" value="CB"/>
    <property type="match status" value="1"/>
</dbReference>
<dbReference type="GO" id="GO:0015074">
    <property type="term" value="P:DNA integration"/>
    <property type="evidence" value="ECO:0007669"/>
    <property type="project" value="UniProtKB-KW"/>
</dbReference>
<dbReference type="InterPro" id="IPR044068">
    <property type="entry name" value="CB"/>
</dbReference>
<feature type="region of interest" description="Disordered" evidence="6">
    <location>
        <begin position="61"/>
        <end position="87"/>
    </location>
</feature>
<dbReference type="InterPro" id="IPR002104">
    <property type="entry name" value="Integrase_catalytic"/>
</dbReference>
<feature type="domain" description="Core-binding (CB)" evidence="8">
    <location>
        <begin position="90"/>
        <end position="173"/>
    </location>
</feature>
<proteinExistence type="inferred from homology"/>
<evidence type="ECO:0000259" key="8">
    <source>
        <dbReference type="PROSITE" id="PS51900"/>
    </source>
</evidence>
<dbReference type="InterPro" id="IPR011010">
    <property type="entry name" value="DNA_brk_join_enz"/>
</dbReference>
<feature type="region of interest" description="Disordered" evidence="6">
    <location>
        <begin position="381"/>
        <end position="425"/>
    </location>
</feature>
<organism evidence="9 10">
    <name type="scientific">Polyangium fumosum</name>
    <dbReference type="NCBI Taxonomy" id="889272"/>
    <lineage>
        <taxon>Bacteria</taxon>
        <taxon>Pseudomonadati</taxon>
        <taxon>Myxococcota</taxon>
        <taxon>Polyangia</taxon>
        <taxon>Polyangiales</taxon>
        <taxon>Polyangiaceae</taxon>
        <taxon>Polyangium</taxon>
    </lineage>
</organism>
<keyword evidence="2" id="KW-0229">DNA integration</keyword>
<dbReference type="CDD" id="cd00397">
    <property type="entry name" value="DNA_BRE_C"/>
    <property type="match status" value="1"/>
</dbReference>
<evidence type="ECO:0000313" key="9">
    <source>
        <dbReference type="EMBL" id="TKC92129.1"/>
    </source>
</evidence>
<feature type="compositionally biased region" description="Low complexity" evidence="6">
    <location>
        <begin position="71"/>
        <end position="87"/>
    </location>
</feature>
<dbReference type="GO" id="GO:0006310">
    <property type="term" value="P:DNA recombination"/>
    <property type="evidence" value="ECO:0007669"/>
    <property type="project" value="UniProtKB-KW"/>
</dbReference>
<evidence type="ECO:0000259" key="7">
    <source>
        <dbReference type="PROSITE" id="PS51898"/>
    </source>
</evidence>
<dbReference type="PANTHER" id="PTHR30349">
    <property type="entry name" value="PHAGE INTEGRASE-RELATED"/>
    <property type="match status" value="1"/>
</dbReference>
<evidence type="ECO:0000256" key="2">
    <source>
        <dbReference type="ARBA" id="ARBA00022908"/>
    </source>
</evidence>
<evidence type="ECO:0000256" key="1">
    <source>
        <dbReference type="ARBA" id="ARBA00008857"/>
    </source>
</evidence>
<evidence type="ECO:0000256" key="4">
    <source>
        <dbReference type="ARBA" id="ARBA00023172"/>
    </source>
</evidence>
<dbReference type="SUPFAM" id="SSF56349">
    <property type="entry name" value="DNA breaking-rejoining enzymes"/>
    <property type="match status" value="1"/>
</dbReference>
<keyword evidence="4" id="KW-0233">DNA recombination</keyword>
<dbReference type="Proteomes" id="UP000309215">
    <property type="component" value="Unassembled WGS sequence"/>
</dbReference>
<protein>
    <submittedName>
        <fullName evidence="9">Site-specific integrase</fullName>
    </submittedName>
</protein>
<feature type="compositionally biased region" description="Basic residues" evidence="6">
    <location>
        <begin position="416"/>
        <end position="425"/>
    </location>
</feature>
<comment type="caution">
    <text evidence="9">The sequence shown here is derived from an EMBL/GenBank/DDBJ whole genome shotgun (WGS) entry which is preliminary data.</text>
</comment>
<dbReference type="InterPro" id="IPR013762">
    <property type="entry name" value="Integrase-like_cat_sf"/>
</dbReference>
<comment type="similarity">
    <text evidence="1">Belongs to the 'phage' integrase family.</text>
</comment>
<keyword evidence="10" id="KW-1185">Reference proteome</keyword>
<dbReference type="PANTHER" id="PTHR30349:SF64">
    <property type="entry name" value="PROPHAGE INTEGRASE INTD-RELATED"/>
    <property type="match status" value="1"/>
</dbReference>
<dbReference type="Pfam" id="PF00589">
    <property type="entry name" value="Phage_integrase"/>
    <property type="match status" value="1"/>
</dbReference>
<gene>
    <name evidence="9" type="ORF">E8A74_50310</name>
</gene>
<evidence type="ECO:0000256" key="6">
    <source>
        <dbReference type="SAM" id="MobiDB-lite"/>
    </source>
</evidence>
<sequence>MPIRKVTRHGQSRLFIDIRYKTKDGQRARYRKDAQVQTLPGARAEEKRVLLNLARFGTPYAPENDVPAPPAASLAGSPPAPSTTPALSTKTFSEVVSEYRSTFMLTDLKVTTRRGYALVLDRHLLPTFGDLPIAQVDGAAAAELDLALSKQDRARATRNNVQIVLRSVLRFATSRGYLAGLPPALPRLKAAEKSILEIPSERDIDTILASAVPSQRLAFALMAYAGLRPNEVRALRRRDVLLPGTNGEAQGGFLSVREGRSYGETHTPKTGQREIPITAPLARLLEHVEHGPKDGRIALNQQGKPWGQYGLTQAFERVRDRAELGGWSVYGLRHYAITSWLRAGVPVHVVQRMAGHKHLSTTQGYVHHLKEDLAEAARRIAKATEGRGNSGATEPGEPEQGQGNGRGDGGASHGPRPVKGRARKG</sequence>
<dbReference type="GO" id="GO:0003677">
    <property type="term" value="F:DNA binding"/>
    <property type="evidence" value="ECO:0007669"/>
    <property type="project" value="UniProtKB-UniRule"/>
</dbReference>
<dbReference type="InterPro" id="IPR050090">
    <property type="entry name" value="Tyrosine_recombinase_XerCD"/>
</dbReference>
<reference evidence="9 10" key="1">
    <citation type="submission" date="2019-04" db="EMBL/GenBank/DDBJ databases">
        <authorList>
            <person name="Li Y."/>
            <person name="Wang J."/>
        </authorList>
    </citation>
    <scope>NUCLEOTIDE SEQUENCE [LARGE SCALE GENOMIC DNA]</scope>
    <source>
        <strain evidence="9 10">DSM 14668</strain>
    </source>
</reference>
<dbReference type="OrthoDB" id="5391994at2"/>
<dbReference type="Gene3D" id="1.10.443.10">
    <property type="entry name" value="Intergrase catalytic core"/>
    <property type="match status" value="1"/>
</dbReference>
<keyword evidence="3 5" id="KW-0238">DNA-binding</keyword>
<dbReference type="RefSeq" id="WP_136936355.1">
    <property type="nucleotide sequence ID" value="NZ_SSMQ01000135.1"/>
</dbReference>
<name>A0A4U1IEK1_9BACT</name>
<dbReference type="Gene3D" id="1.10.150.130">
    <property type="match status" value="1"/>
</dbReference>
<feature type="compositionally biased region" description="Gly residues" evidence="6">
    <location>
        <begin position="402"/>
        <end position="412"/>
    </location>
</feature>
<dbReference type="InterPro" id="IPR010998">
    <property type="entry name" value="Integrase_recombinase_N"/>
</dbReference>